<dbReference type="AlphaFoldDB" id="A0A975Q175"/>
<dbReference type="InterPro" id="IPR014263">
    <property type="entry name" value="Methanolan_biosynth_EpsI"/>
</dbReference>
<proteinExistence type="predicted"/>
<dbReference type="NCBIfam" id="TIGR01409">
    <property type="entry name" value="TAT_signal_seq"/>
    <property type="match status" value="1"/>
</dbReference>
<dbReference type="RefSeq" id="WP_212609174.1">
    <property type="nucleotide sequence ID" value="NZ_CP073910.1"/>
</dbReference>
<dbReference type="InterPro" id="IPR006311">
    <property type="entry name" value="TAT_signal"/>
</dbReference>
<accession>A0A975Q175</accession>
<evidence type="ECO:0000259" key="1">
    <source>
        <dbReference type="Pfam" id="PF11984"/>
    </source>
</evidence>
<dbReference type="EMBL" id="CP073910">
    <property type="protein sequence ID" value="QUT05650.1"/>
    <property type="molecule type" value="Genomic_DNA"/>
</dbReference>
<organism evidence="2 3">
    <name type="scientific">Sphingobium phenoxybenzoativorans</name>
    <dbReference type="NCBI Taxonomy" id="1592790"/>
    <lineage>
        <taxon>Bacteria</taxon>
        <taxon>Pseudomonadati</taxon>
        <taxon>Pseudomonadota</taxon>
        <taxon>Alphaproteobacteria</taxon>
        <taxon>Sphingomonadales</taxon>
        <taxon>Sphingomonadaceae</taxon>
        <taxon>Sphingobium</taxon>
    </lineage>
</organism>
<gene>
    <name evidence="2" type="ORF">KFK14_22305</name>
</gene>
<name>A0A975Q175_9SPHN</name>
<evidence type="ECO:0000313" key="2">
    <source>
        <dbReference type="EMBL" id="QUT05650.1"/>
    </source>
</evidence>
<reference evidence="2" key="1">
    <citation type="submission" date="2021-04" db="EMBL/GenBank/DDBJ databases">
        <title>Isolation of p-tert-butylphenol degrading bacteria Sphingobium phenoxybenzoativorans Tas13 from active sludge.</title>
        <authorList>
            <person name="Li Y."/>
        </authorList>
    </citation>
    <scope>NUCLEOTIDE SEQUENCE</scope>
    <source>
        <strain evidence="2">Tas13</strain>
    </source>
</reference>
<sequence>MPDRRQFLTGSALIAASGAAFIFQPRKDQTALSRSAIDGSVPRKIGFYRQTDARSLISVPENELSRKLYDQVLTRLYMADGLFPIMLVIAYSGAQDGDLSIHRPEICYASAGYALSPTQILPLSGLERPEAACFLSATRWGKTEKIYYWSRIGDAFPTNMRDEKLDILRANMKGEKPAGILVRMSVLSTESLEAQRQLILFNRALLSNLPTTGKALLLGMNAA</sequence>
<dbReference type="Pfam" id="PF11984">
    <property type="entry name" value="DUF3485"/>
    <property type="match status" value="1"/>
</dbReference>
<evidence type="ECO:0000313" key="3">
    <source>
        <dbReference type="Proteomes" id="UP000681425"/>
    </source>
</evidence>
<dbReference type="NCBIfam" id="TIGR02914">
    <property type="entry name" value="EpsI_fam"/>
    <property type="match status" value="1"/>
</dbReference>
<dbReference type="KEGG" id="spph:KFK14_22305"/>
<dbReference type="InterPro" id="IPR019546">
    <property type="entry name" value="TAT_signal_bac_arc"/>
</dbReference>
<feature type="domain" description="Methanolan biosynthesis EpsI" evidence="1">
    <location>
        <begin position="12"/>
        <end position="211"/>
    </location>
</feature>
<dbReference type="Proteomes" id="UP000681425">
    <property type="component" value="Chromosome"/>
</dbReference>
<protein>
    <submittedName>
        <fullName evidence="2">EpsI family protein</fullName>
    </submittedName>
</protein>
<dbReference type="PROSITE" id="PS51318">
    <property type="entry name" value="TAT"/>
    <property type="match status" value="1"/>
</dbReference>
<keyword evidence="3" id="KW-1185">Reference proteome</keyword>